<evidence type="ECO:0000313" key="2">
    <source>
        <dbReference type="EMBL" id="KAK7879467.1"/>
    </source>
</evidence>
<gene>
    <name evidence="2" type="ORF">WMY93_033822</name>
</gene>
<feature type="compositionally biased region" description="Low complexity" evidence="1">
    <location>
        <begin position="109"/>
        <end position="119"/>
    </location>
</feature>
<dbReference type="Proteomes" id="UP001460270">
    <property type="component" value="Unassembled WGS sequence"/>
</dbReference>
<reference evidence="3" key="1">
    <citation type="submission" date="2024-04" db="EMBL/GenBank/DDBJ databases">
        <title>Salinicola lusitanus LLJ914,a marine bacterium isolated from the Okinawa Trough.</title>
        <authorList>
            <person name="Li J."/>
        </authorList>
    </citation>
    <scope>NUCLEOTIDE SEQUENCE [LARGE SCALE GENOMIC DNA]</scope>
</reference>
<keyword evidence="3" id="KW-1185">Reference proteome</keyword>
<evidence type="ECO:0000256" key="1">
    <source>
        <dbReference type="SAM" id="MobiDB-lite"/>
    </source>
</evidence>
<accession>A0AAW0MHR4</accession>
<proteinExistence type="predicted"/>
<sequence length="130" mass="14042">MLRADPTTCSSTVRLQQLSPLSPLQSAPQGCVALRSSRGADAKNMSLETELRWIPAERMRRIWEQNGATRPPVCELLLLPKRERDGPEAGSPPGASAGPSRRTSSVLRPCAAPDAAAPPLRESNLNFETI</sequence>
<name>A0AAW0MHR4_9GOBI</name>
<evidence type="ECO:0000313" key="3">
    <source>
        <dbReference type="Proteomes" id="UP001460270"/>
    </source>
</evidence>
<dbReference type="AlphaFoldDB" id="A0AAW0MHR4"/>
<feature type="compositionally biased region" description="Low complexity" evidence="1">
    <location>
        <begin position="89"/>
        <end position="100"/>
    </location>
</feature>
<feature type="region of interest" description="Disordered" evidence="1">
    <location>
        <begin position="79"/>
        <end position="130"/>
    </location>
</feature>
<organism evidence="2 3">
    <name type="scientific">Mugilogobius chulae</name>
    <name type="common">yellowstripe goby</name>
    <dbReference type="NCBI Taxonomy" id="88201"/>
    <lineage>
        <taxon>Eukaryota</taxon>
        <taxon>Metazoa</taxon>
        <taxon>Chordata</taxon>
        <taxon>Craniata</taxon>
        <taxon>Vertebrata</taxon>
        <taxon>Euteleostomi</taxon>
        <taxon>Actinopterygii</taxon>
        <taxon>Neopterygii</taxon>
        <taxon>Teleostei</taxon>
        <taxon>Neoteleostei</taxon>
        <taxon>Acanthomorphata</taxon>
        <taxon>Gobiaria</taxon>
        <taxon>Gobiiformes</taxon>
        <taxon>Gobioidei</taxon>
        <taxon>Gobiidae</taxon>
        <taxon>Gobionellinae</taxon>
        <taxon>Mugilogobius</taxon>
    </lineage>
</organism>
<dbReference type="EMBL" id="JBBPFD010000264">
    <property type="protein sequence ID" value="KAK7879467.1"/>
    <property type="molecule type" value="Genomic_DNA"/>
</dbReference>
<protein>
    <submittedName>
        <fullName evidence="2">Uncharacterized protein</fullName>
    </submittedName>
</protein>
<comment type="caution">
    <text evidence="2">The sequence shown here is derived from an EMBL/GenBank/DDBJ whole genome shotgun (WGS) entry which is preliminary data.</text>
</comment>